<evidence type="ECO:0000313" key="2">
    <source>
        <dbReference type="EMBL" id="LAB55064.1"/>
    </source>
</evidence>
<accession>A0A2D4PAM0</accession>
<dbReference type="EMBL" id="IACN01067482">
    <property type="protein sequence ID" value="LAB55064.1"/>
    <property type="molecule type" value="Transcribed_RNA"/>
</dbReference>
<name>A0A2D4PAM0_MICSU</name>
<organism evidence="2">
    <name type="scientific">Micrurus surinamensis</name>
    <name type="common">Surinam coral snake</name>
    <dbReference type="NCBI Taxonomy" id="129470"/>
    <lineage>
        <taxon>Eukaryota</taxon>
        <taxon>Metazoa</taxon>
        <taxon>Chordata</taxon>
        <taxon>Craniata</taxon>
        <taxon>Vertebrata</taxon>
        <taxon>Euteleostomi</taxon>
        <taxon>Lepidosauria</taxon>
        <taxon>Squamata</taxon>
        <taxon>Bifurcata</taxon>
        <taxon>Unidentata</taxon>
        <taxon>Episquamata</taxon>
        <taxon>Toxicofera</taxon>
        <taxon>Serpentes</taxon>
        <taxon>Colubroidea</taxon>
        <taxon>Elapidae</taxon>
        <taxon>Elapinae</taxon>
        <taxon>Micrurus</taxon>
    </lineage>
</organism>
<evidence type="ECO:0000259" key="1">
    <source>
        <dbReference type="PROSITE" id="PS50878"/>
    </source>
</evidence>
<dbReference type="PANTHER" id="PTHR31635:SF196">
    <property type="entry name" value="REVERSE TRANSCRIPTASE DOMAIN-CONTAINING PROTEIN-RELATED"/>
    <property type="match status" value="1"/>
</dbReference>
<dbReference type="AlphaFoldDB" id="A0A2D4PAM0"/>
<reference evidence="2" key="1">
    <citation type="submission" date="2017-07" db="EMBL/GenBank/DDBJ databases">
        <authorList>
            <person name="Mikheyev A."/>
            <person name="Grau M."/>
        </authorList>
    </citation>
    <scope>NUCLEOTIDE SEQUENCE</scope>
    <source>
        <tissue evidence="2">Venom_gland</tissue>
    </source>
</reference>
<dbReference type="PANTHER" id="PTHR31635">
    <property type="entry name" value="REVERSE TRANSCRIPTASE DOMAIN-CONTAINING PROTEIN-RELATED"/>
    <property type="match status" value="1"/>
</dbReference>
<reference evidence="2" key="2">
    <citation type="submission" date="2017-11" db="EMBL/GenBank/DDBJ databases">
        <title>Coralsnake Venomics: Analyses of Venom Gland Transcriptomes and Proteomes of Six Brazilian Taxa.</title>
        <authorList>
            <person name="Aird S.D."/>
            <person name="Jorge da Silva N."/>
            <person name="Qiu L."/>
            <person name="Villar-Briones A."/>
            <person name="Aparecida-Saddi V."/>
            <person name="Campos-Telles M.P."/>
            <person name="Grau M."/>
            <person name="Mikheyev A.S."/>
        </authorList>
    </citation>
    <scope>NUCLEOTIDE SEQUENCE</scope>
    <source>
        <tissue evidence="2">Venom_gland</tissue>
    </source>
</reference>
<dbReference type="PROSITE" id="PS50878">
    <property type="entry name" value="RT_POL"/>
    <property type="match status" value="1"/>
</dbReference>
<proteinExistence type="predicted"/>
<protein>
    <recommendedName>
        <fullName evidence="1">Reverse transcriptase domain-containing protein</fullName>
    </recommendedName>
</protein>
<sequence length="124" mass="14759">MEIKKEKYKLQAFADDLIFILQDPQETGSKLIKKIEEYGEMAGFKINREKIKILVKNITEKQKKELTKILDIQITKKVKYLGIQLTARCVTIKEDNYYNLLQQTKIDLKKWNISIIFKRKNSYN</sequence>
<dbReference type="Pfam" id="PF00078">
    <property type="entry name" value="RVT_1"/>
    <property type="match status" value="1"/>
</dbReference>
<dbReference type="InterPro" id="IPR000477">
    <property type="entry name" value="RT_dom"/>
</dbReference>
<feature type="domain" description="Reverse transcriptase" evidence="1">
    <location>
        <begin position="1"/>
        <end position="85"/>
    </location>
</feature>